<dbReference type="InterPro" id="IPR004520">
    <property type="entry name" value="GTPase_MnmE"/>
</dbReference>
<feature type="binding site" evidence="10">
    <location>
        <position position="232"/>
    </location>
    <ligand>
        <name>K(+)</name>
        <dbReference type="ChEBI" id="CHEBI:29103"/>
    </ligand>
</feature>
<comment type="similarity">
    <text evidence="1 10 11">Belongs to the TRAFAC class TrmE-Era-EngA-EngB-Septin-like GTPase superfamily. TrmE GTPase family.</text>
</comment>
<evidence type="ECO:0000256" key="7">
    <source>
        <dbReference type="ARBA" id="ARBA00022842"/>
    </source>
</evidence>
<dbReference type="AlphaFoldDB" id="A0A934VTQ8"/>
<dbReference type="InterPro" id="IPR006073">
    <property type="entry name" value="GTP-bd"/>
</dbReference>
<evidence type="ECO:0000256" key="10">
    <source>
        <dbReference type="HAMAP-Rule" id="MF_00379"/>
    </source>
</evidence>
<keyword evidence="6 10" id="KW-0378">Hydrolase</keyword>
<dbReference type="Pfam" id="PF10396">
    <property type="entry name" value="TrmE_N"/>
    <property type="match status" value="1"/>
</dbReference>
<dbReference type="Gene3D" id="3.40.50.300">
    <property type="entry name" value="P-loop containing nucleotide triphosphate hydrolases"/>
    <property type="match status" value="1"/>
</dbReference>
<dbReference type="EMBL" id="JAENIJ010000005">
    <property type="protein sequence ID" value="MBK1881737.1"/>
    <property type="molecule type" value="Genomic_DNA"/>
</dbReference>
<dbReference type="InterPro" id="IPR027417">
    <property type="entry name" value="P-loop_NTPase"/>
</dbReference>
<protein>
    <recommendedName>
        <fullName evidence="10">tRNA modification GTPase MnmE</fullName>
        <ecNumber evidence="10">3.6.-.-</ecNumber>
    </recommendedName>
</protein>
<dbReference type="GO" id="GO:0002098">
    <property type="term" value="P:tRNA wobble uridine modification"/>
    <property type="evidence" value="ECO:0007669"/>
    <property type="project" value="TreeGrafter"/>
</dbReference>
<keyword evidence="9 10" id="KW-0342">GTP-binding</keyword>
<comment type="cofactor">
    <cofactor evidence="10">
        <name>K(+)</name>
        <dbReference type="ChEBI" id="CHEBI:29103"/>
    </cofactor>
    <text evidence="10">Binds 1 potassium ion per subunit.</text>
</comment>
<feature type="binding site" evidence="10">
    <location>
        <begin position="232"/>
        <end position="237"/>
    </location>
    <ligand>
        <name>GTP</name>
        <dbReference type="ChEBI" id="CHEBI:37565"/>
    </ligand>
</feature>
<feature type="binding site" evidence="10">
    <location>
        <position position="236"/>
    </location>
    <ligand>
        <name>Mg(2+)</name>
        <dbReference type="ChEBI" id="CHEBI:18420"/>
    </ligand>
</feature>
<name>A0A934VTQ8_9BACT</name>
<dbReference type="Pfam" id="PF01926">
    <property type="entry name" value="MMR_HSR1"/>
    <property type="match status" value="1"/>
</dbReference>
<comment type="subcellular location">
    <subcellularLocation>
        <location evidence="10">Cytoplasm</location>
    </subcellularLocation>
</comment>
<keyword evidence="3 10" id="KW-0819">tRNA processing</keyword>
<dbReference type="InterPro" id="IPR025867">
    <property type="entry name" value="MnmE_helical"/>
</dbReference>
<dbReference type="PROSITE" id="PS51709">
    <property type="entry name" value="G_TRME"/>
    <property type="match status" value="1"/>
</dbReference>
<dbReference type="InterPro" id="IPR005225">
    <property type="entry name" value="Small_GTP-bd"/>
</dbReference>
<dbReference type="GO" id="GO:0030488">
    <property type="term" value="P:tRNA methylation"/>
    <property type="evidence" value="ECO:0007669"/>
    <property type="project" value="TreeGrafter"/>
</dbReference>
<dbReference type="GO" id="GO:0003924">
    <property type="term" value="F:GTPase activity"/>
    <property type="evidence" value="ECO:0007669"/>
    <property type="project" value="UniProtKB-UniRule"/>
</dbReference>
<comment type="caution">
    <text evidence="13">The sequence shown here is derived from an EMBL/GenBank/DDBJ whole genome shotgun (WGS) entry which is preliminary data.</text>
</comment>
<dbReference type="RefSeq" id="WP_200268171.1">
    <property type="nucleotide sequence ID" value="NZ_JAENIJ010000005.1"/>
</dbReference>
<dbReference type="GO" id="GO:0005525">
    <property type="term" value="F:GTP binding"/>
    <property type="evidence" value="ECO:0007669"/>
    <property type="project" value="UniProtKB-UniRule"/>
</dbReference>
<dbReference type="CDD" id="cd14858">
    <property type="entry name" value="TrmE_N"/>
    <property type="match status" value="1"/>
</dbReference>
<dbReference type="EC" id="3.6.-.-" evidence="10"/>
<sequence>MQPLSENRSTIAAVASPSGTGAVSMIRLSGPRAIQIADRATRGKAAALLPRTVRHCRIFDEQQNAIDDGLITVFHAPHSFTGEDCVEFTGHGGMLVTREVLGRFLECGAIPAGPGEFTQRAFINGKLDLTQAEGIMDLISAQTRLSMRAARSQLEGTLGKRTTEARDQLLETLAHLEAWIDFPEEDIDPQTGQLLISRIRSVLDTVRSLLATADQGRVLREGVRTVIFGEPNVGKSSLLNRLLGFDRAIVSDVAGTTRDTIEEIVNLHGLPLRLIDTAGVREAGDQIEAEGIQRTVRQIESADLLLEIYDASQPKPSKAVLPHTEAKKLLVLNKTDLGENESWSGVEAVRLSCSTGSGFDELSAAIRDALHFNEADWGEHSVAINARHQASLQTARNSLIAALDLIENEGADPELAAIDLREALDALGEIPGRVDTEDLLGVIFSSFCIGK</sequence>
<comment type="function">
    <text evidence="10">Exhibits a very high intrinsic GTPase hydrolysis rate. Involved in the addition of a carboxymethylaminomethyl (cmnm) group at the wobble position (U34) of certain tRNAs, forming tRNA-cmnm(5)s(2)U34.</text>
</comment>
<dbReference type="CDD" id="cd04164">
    <property type="entry name" value="trmE"/>
    <property type="match status" value="1"/>
</dbReference>
<feature type="binding site" evidence="10">
    <location>
        <position position="126"/>
    </location>
    <ligand>
        <name>(6S)-5-formyl-5,6,7,8-tetrahydrofolate</name>
        <dbReference type="ChEBI" id="CHEBI:57457"/>
    </ligand>
</feature>
<keyword evidence="14" id="KW-1185">Reference proteome</keyword>
<feature type="binding site" evidence="10">
    <location>
        <position position="27"/>
    </location>
    <ligand>
        <name>(6S)-5-formyl-5,6,7,8-tetrahydrofolate</name>
        <dbReference type="ChEBI" id="CHEBI:57457"/>
    </ligand>
</feature>
<dbReference type="GO" id="GO:0005737">
    <property type="term" value="C:cytoplasm"/>
    <property type="evidence" value="ECO:0007669"/>
    <property type="project" value="UniProtKB-SubCell"/>
</dbReference>
<dbReference type="InterPro" id="IPR027266">
    <property type="entry name" value="TrmE/GcvT-like"/>
</dbReference>
<gene>
    <name evidence="10 13" type="primary">mnmE</name>
    <name evidence="10" type="synonym">trmE</name>
    <name evidence="13" type="ORF">JIN85_04890</name>
</gene>
<keyword evidence="7 10" id="KW-0460">Magnesium</keyword>
<evidence type="ECO:0000256" key="1">
    <source>
        <dbReference type="ARBA" id="ARBA00011043"/>
    </source>
</evidence>
<evidence type="ECO:0000256" key="8">
    <source>
        <dbReference type="ARBA" id="ARBA00022958"/>
    </source>
</evidence>
<feature type="domain" description="TrmE-type G" evidence="12">
    <location>
        <begin position="222"/>
        <end position="371"/>
    </location>
</feature>
<evidence type="ECO:0000256" key="2">
    <source>
        <dbReference type="ARBA" id="ARBA00022490"/>
    </source>
</evidence>
<keyword evidence="2 10" id="KW-0963">Cytoplasm</keyword>
<keyword evidence="4 10" id="KW-0479">Metal-binding</keyword>
<dbReference type="Gene3D" id="1.20.120.430">
    <property type="entry name" value="tRNA modification GTPase MnmE domain 2"/>
    <property type="match status" value="1"/>
</dbReference>
<feature type="binding site" evidence="10">
    <location>
        <begin position="251"/>
        <end position="257"/>
    </location>
    <ligand>
        <name>GTP</name>
        <dbReference type="ChEBI" id="CHEBI:37565"/>
    </ligand>
</feature>
<evidence type="ECO:0000313" key="13">
    <source>
        <dbReference type="EMBL" id="MBK1881737.1"/>
    </source>
</evidence>
<evidence type="ECO:0000256" key="5">
    <source>
        <dbReference type="ARBA" id="ARBA00022741"/>
    </source>
</evidence>
<dbReference type="PANTHER" id="PTHR42714">
    <property type="entry name" value="TRNA MODIFICATION GTPASE GTPBP3"/>
    <property type="match status" value="1"/>
</dbReference>
<evidence type="ECO:0000259" key="12">
    <source>
        <dbReference type="PROSITE" id="PS51709"/>
    </source>
</evidence>
<dbReference type="Proteomes" id="UP000603141">
    <property type="component" value="Unassembled WGS sequence"/>
</dbReference>
<feature type="binding site" evidence="10">
    <location>
        <position position="87"/>
    </location>
    <ligand>
        <name>(6S)-5-formyl-5,6,7,8-tetrahydrofolate</name>
        <dbReference type="ChEBI" id="CHEBI:57457"/>
    </ligand>
</feature>
<dbReference type="SUPFAM" id="SSF52540">
    <property type="entry name" value="P-loop containing nucleoside triphosphate hydrolases"/>
    <property type="match status" value="1"/>
</dbReference>
<dbReference type="Gene3D" id="3.30.1360.120">
    <property type="entry name" value="Probable tRNA modification gtpase trme, domain 1"/>
    <property type="match status" value="1"/>
</dbReference>
<feature type="binding site" evidence="10">
    <location>
        <position position="451"/>
    </location>
    <ligand>
        <name>(6S)-5-formyl-5,6,7,8-tetrahydrofolate</name>
        <dbReference type="ChEBI" id="CHEBI:57457"/>
    </ligand>
</feature>
<feature type="binding site" evidence="10">
    <location>
        <position position="253"/>
    </location>
    <ligand>
        <name>K(+)</name>
        <dbReference type="ChEBI" id="CHEBI:29103"/>
    </ligand>
</feature>
<dbReference type="InterPro" id="IPR018948">
    <property type="entry name" value="GTP-bd_TrmE_N"/>
</dbReference>
<dbReference type="GO" id="GO:0046872">
    <property type="term" value="F:metal ion binding"/>
    <property type="evidence" value="ECO:0007669"/>
    <property type="project" value="UniProtKB-KW"/>
</dbReference>
<reference evidence="13" key="1">
    <citation type="submission" date="2021-01" db="EMBL/GenBank/DDBJ databases">
        <title>Modified the classification status of verrucomicrobia.</title>
        <authorList>
            <person name="Feng X."/>
        </authorList>
    </citation>
    <scope>NUCLEOTIDE SEQUENCE</scope>
    <source>
        <strain evidence="13">KCTC 22041</strain>
    </source>
</reference>
<keyword evidence="8 10" id="KW-0630">Potassium</keyword>
<evidence type="ECO:0000256" key="9">
    <source>
        <dbReference type="ARBA" id="ARBA00023134"/>
    </source>
</evidence>
<feature type="binding site" evidence="10">
    <location>
        <position position="256"/>
    </location>
    <ligand>
        <name>K(+)</name>
        <dbReference type="ChEBI" id="CHEBI:29103"/>
    </ligand>
</feature>
<evidence type="ECO:0000256" key="3">
    <source>
        <dbReference type="ARBA" id="ARBA00022694"/>
    </source>
</evidence>
<accession>A0A934VTQ8</accession>
<dbReference type="SUPFAM" id="SSF116878">
    <property type="entry name" value="TrmE connector domain"/>
    <property type="match status" value="1"/>
</dbReference>
<keyword evidence="5 10" id="KW-0547">Nucleotide-binding</keyword>
<dbReference type="Pfam" id="PF12631">
    <property type="entry name" value="MnmE_helical"/>
    <property type="match status" value="1"/>
</dbReference>
<dbReference type="NCBIfam" id="TIGR00231">
    <property type="entry name" value="small_GTP"/>
    <property type="match status" value="1"/>
</dbReference>
<dbReference type="InterPro" id="IPR031168">
    <property type="entry name" value="G_TrmE"/>
</dbReference>
<proteinExistence type="inferred from homology"/>
<dbReference type="InterPro" id="IPR027368">
    <property type="entry name" value="MnmE_dom2"/>
</dbReference>
<dbReference type="FunFam" id="3.40.50.300:FF:001376">
    <property type="entry name" value="tRNA modification GTPase MnmE"/>
    <property type="match status" value="1"/>
</dbReference>
<feature type="binding site" evidence="10">
    <location>
        <begin position="276"/>
        <end position="279"/>
    </location>
    <ligand>
        <name>GTP</name>
        <dbReference type="ChEBI" id="CHEBI:37565"/>
    </ligand>
</feature>
<dbReference type="PANTHER" id="PTHR42714:SF2">
    <property type="entry name" value="TRNA MODIFICATION GTPASE GTPBP3, MITOCHONDRIAL"/>
    <property type="match status" value="1"/>
</dbReference>
<evidence type="ECO:0000256" key="4">
    <source>
        <dbReference type="ARBA" id="ARBA00022723"/>
    </source>
</evidence>
<comment type="caution">
    <text evidence="10">Lacks conserved residue(s) required for the propagation of feature annotation.</text>
</comment>
<dbReference type="NCBIfam" id="TIGR00450">
    <property type="entry name" value="mnmE_trmE_thdF"/>
    <property type="match status" value="1"/>
</dbReference>
<dbReference type="HAMAP" id="MF_00379">
    <property type="entry name" value="GTPase_MnmE"/>
    <property type="match status" value="1"/>
</dbReference>
<evidence type="ECO:0000313" key="14">
    <source>
        <dbReference type="Proteomes" id="UP000603141"/>
    </source>
</evidence>
<evidence type="ECO:0000256" key="6">
    <source>
        <dbReference type="ARBA" id="ARBA00022801"/>
    </source>
</evidence>
<feature type="binding site" evidence="10">
    <location>
        <position position="257"/>
    </location>
    <ligand>
        <name>Mg(2+)</name>
        <dbReference type="ChEBI" id="CHEBI:18420"/>
    </ligand>
</feature>
<organism evidence="13 14">
    <name type="scientific">Luteolibacter pohnpeiensis</name>
    <dbReference type="NCBI Taxonomy" id="454153"/>
    <lineage>
        <taxon>Bacteria</taxon>
        <taxon>Pseudomonadati</taxon>
        <taxon>Verrucomicrobiota</taxon>
        <taxon>Verrucomicrobiia</taxon>
        <taxon>Verrucomicrobiales</taxon>
        <taxon>Verrucomicrobiaceae</taxon>
        <taxon>Luteolibacter</taxon>
    </lineage>
</organism>
<comment type="subunit">
    <text evidence="10">Homodimer. Heterotetramer of two MnmE and two MnmG subunits.</text>
</comment>
<dbReference type="NCBIfam" id="NF003661">
    <property type="entry name" value="PRK05291.1-3"/>
    <property type="match status" value="1"/>
</dbReference>
<evidence type="ECO:0000256" key="11">
    <source>
        <dbReference type="RuleBase" id="RU003313"/>
    </source>
</evidence>
<feature type="binding site" evidence="10">
    <location>
        <position position="251"/>
    </location>
    <ligand>
        <name>K(+)</name>
        <dbReference type="ChEBI" id="CHEBI:29103"/>
    </ligand>
</feature>